<comment type="caution">
    <text evidence="4">The sequence shown here is derived from an EMBL/GenBank/DDBJ whole genome shotgun (WGS) entry which is preliminary data.</text>
</comment>
<dbReference type="PANTHER" id="PTHR37299:SF1">
    <property type="entry name" value="STAGE 0 SPORULATION PROTEIN A HOMOLOG"/>
    <property type="match status" value="1"/>
</dbReference>
<dbReference type="Pfam" id="PF00072">
    <property type="entry name" value="Response_reg"/>
    <property type="match status" value="1"/>
</dbReference>
<dbReference type="GO" id="GO:0003677">
    <property type="term" value="F:DNA binding"/>
    <property type="evidence" value="ECO:0007669"/>
    <property type="project" value="UniProtKB-KW"/>
</dbReference>
<dbReference type="PROSITE" id="PS50930">
    <property type="entry name" value="HTH_LYTTR"/>
    <property type="match status" value="1"/>
</dbReference>
<dbReference type="Gene3D" id="3.40.50.2300">
    <property type="match status" value="1"/>
</dbReference>
<feature type="domain" description="Response regulatory" evidence="2">
    <location>
        <begin position="3"/>
        <end position="117"/>
    </location>
</feature>
<keyword evidence="4" id="KW-0238">DNA-binding</keyword>
<evidence type="ECO:0000256" key="1">
    <source>
        <dbReference type="PROSITE-ProRule" id="PRU00169"/>
    </source>
</evidence>
<dbReference type="Gene3D" id="2.20.25.10">
    <property type="match status" value="1"/>
</dbReference>
<dbReference type="PROSITE" id="PS50110">
    <property type="entry name" value="RESPONSE_REGULATORY"/>
    <property type="match status" value="1"/>
</dbReference>
<dbReference type="PANTHER" id="PTHR37299">
    <property type="entry name" value="TRANSCRIPTIONAL REGULATOR-RELATED"/>
    <property type="match status" value="1"/>
</dbReference>
<accession>A0ABT2WD46</accession>
<organism evidence="4 5">
    <name type="scientific">Pallidibacillus thermolactis</name>
    <dbReference type="NCBI Taxonomy" id="251051"/>
    <lineage>
        <taxon>Bacteria</taxon>
        <taxon>Bacillati</taxon>
        <taxon>Bacillota</taxon>
        <taxon>Bacilli</taxon>
        <taxon>Bacillales</taxon>
        <taxon>Bacillaceae</taxon>
        <taxon>Pallidibacillus</taxon>
    </lineage>
</organism>
<dbReference type="InterPro" id="IPR011006">
    <property type="entry name" value="CheY-like_superfamily"/>
</dbReference>
<dbReference type="SUPFAM" id="SSF52172">
    <property type="entry name" value="CheY-like"/>
    <property type="match status" value="1"/>
</dbReference>
<keyword evidence="5" id="KW-1185">Reference proteome</keyword>
<evidence type="ECO:0000313" key="4">
    <source>
        <dbReference type="EMBL" id="MCU9593602.1"/>
    </source>
</evidence>
<dbReference type="Gene3D" id="2.40.50.40">
    <property type="match status" value="1"/>
</dbReference>
<dbReference type="SMART" id="SM00448">
    <property type="entry name" value="REC"/>
    <property type="match status" value="1"/>
</dbReference>
<dbReference type="Proteomes" id="UP001208656">
    <property type="component" value="Unassembled WGS sequence"/>
</dbReference>
<dbReference type="InterPro" id="IPR046947">
    <property type="entry name" value="LytR-like"/>
</dbReference>
<dbReference type="EMBL" id="JAOUSE010000006">
    <property type="protein sequence ID" value="MCU9593602.1"/>
    <property type="molecule type" value="Genomic_DNA"/>
</dbReference>
<dbReference type="InterPro" id="IPR001789">
    <property type="entry name" value="Sig_transdc_resp-reg_receiver"/>
</dbReference>
<protein>
    <submittedName>
        <fullName evidence="4">LytTR family DNA-binding domain-containing protein</fullName>
    </submittedName>
</protein>
<dbReference type="RefSeq" id="WP_173658402.1">
    <property type="nucleotide sequence ID" value="NZ_JAOUSE010000006.1"/>
</dbReference>
<evidence type="ECO:0000313" key="5">
    <source>
        <dbReference type="Proteomes" id="UP001208656"/>
    </source>
</evidence>
<proteinExistence type="predicted"/>
<evidence type="ECO:0000259" key="2">
    <source>
        <dbReference type="PROSITE" id="PS50110"/>
    </source>
</evidence>
<gene>
    <name evidence="4" type="ORF">OEV82_03910</name>
</gene>
<name>A0ABT2WD46_9BACI</name>
<sequence>MLKAYVVDDEPLARDELKYILNRTRKVKVVGESDNIEEAFTDIAINQPDIVFLDIQLDEENGMTLAKKMDRLQSVPAICFVTAYDEYALQAFDTNAVDYVLKPYDEKRIQKTLDKVNNIRNKGYNEDVDISRGKNERTDKLAVNLDERIILVNPADIVYLEAKEGKSKLKTIQYEYVVAETLSGFAKKLINHPFLQVHRSFIVNTDLIMEIQPWFNSTYNLLMSDGSKVPVSRTYAKDLKQFIGI</sequence>
<feature type="modified residue" description="4-aspartylphosphate" evidence="1">
    <location>
        <position position="54"/>
    </location>
</feature>
<keyword evidence="1" id="KW-0597">Phosphoprotein</keyword>
<dbReference type="Pfam" id="PF04397">
    <property type="entry name" value="LytTR"/>
    <property type="match status" value="1"/>
</dbReference>
<evidence type="ECO:0000259" key="3">
    <source>
        <dbReference type="PROSITE" id="PS50930"/>
    </source>
</evidence>
<feature type="domain" description="HTH LytTR-type" evidence="3">
    <location>
        <begin position="141"/>
        <end position="245"/>
    </location>
</feature>
<dbReference type="SMART" id="SM00850">
    <property type="entry name" value="LytTR"/>
    <property type="match status" value="1"/>
</dbReference>
<dbReference type="InterPro" id="IPR007492">
    <property type="entry name" value="LytTR_DNA-bd_dom"/>
</dbReference>
<reference evidence="4 5" key="1">
    <citation type="submission" date="2022-10" db="EMBL/GenBank/DDBJ databases">
        <title>Description of Fervidibacillus gen. nov. in the family Fervidibacillaceae fam. nov. with two species, Fervidibacillus albus sp. nov., and Fervidibacillus halotolerans sp. nov., isolated from tidal flat sediments.</title>
        <authorList>
            <person name="Kwon K.K."/>
            <person name="Yang S.-H."/>
        </authorList>
    </citation>
    <scope>NUCLEOTIDE SEQUENCE [LARGE SCALE GENOMIC DNA]</scope>
    <source>
        <strain evidence="4 5">DSM 23332</strain>
    </source>
</reference>